<dbReference type="EMBL" id="QGNW01001465">
    <property type="protein sequence ID" value="RVW40074.1"/>
    <property type="molecule type" value="Genomic_DNA"/>
</dbReference>
<dbReference type="OrthoDB" id="523796at2759"/>
<dbReference type="PANTHER" id="PTHR36052">
    <property type="entry name" value="EXCITATORY AMINO ACID TRANSPORTER"/>
    <property type="match status" value="1"/>
</dbReference>
<evidence type="ECO:0000313" key="3">
    <source>
        <dbReference type="EMBL" id="RVW99299.1"/>
    </source>
</evidence>
<accession>A0A438DX63</accession>
<dbReference type="Proteomes" id="UP000288805">
    <property type="component" value="Unassembled WGS sequence"/>
</dbReference>
<sequence length="101" mass="11137">MPLSATVVGAVLGLSVQLHSNALRKLPLMRHPWEHVLAIGIGAVFGNQLVKWEAKVEEDLDKLLEKAKAANERRYIGTLSIFYAANLYSSYFLTPSALAKD</sequence>
<organism evidence="2 4">
    <name type="scientific">Vitis vinifera</name>
    <name type="common">Grape</name>
    <dbReference type="NCBI Taxonomy" id="29760"/>
    <lineage>
        <taxon>Eukaryota</taxon>
        <taxon>Viridiplantae</taxon>
        <taxon>Streptophyta</taxon>
        <taxon>Embryophyta</taxon>
        <taxon>Tracheophyta</taxon>
        <taxon>Spermatophyta</taxon>
        <taxon>Magnoliopsida</taxon>
        <taxon>eudicotyledons</taxon>
        <taxon>Gunneridae</taxon>
        <taxon>Pentapetalae</taxon>
        <taxon>rosids</taxon>
        <taxon>Vitales</taxon>
        <taxon>Vitaceae</taxon>
        <taxon>Viteae</taxon>
        <taxon>Vitis</taxon>
    </lineage>
</organism>
<dbReference type="EMBL" id="QGNW01000088">
    <property type="protein sequence ID" value="RVW99299.1"/>
    <property type="molecule type" value="Genomic_DNA"/>
</dbReference>
<evidence type="ECO:0000313" key="2">
    <source>
        <dbReference type="EMBL" id="RVW40074.1"/>
    </source>
</evidence>
<name>A0A438DX63_VITVI</name>
<dbReference type="AlphaFoldDB" id="A0A438DX63"/>
<protein>
    <submittedName>
        <fullName evidence="2">Uncharacterized protein</fullName>
    </submittedName>
</protein>
<evidence type="ECO:0000256" key="1">
    <source>
        <dbReference type="SAM" id="Phobius"/>
    </source>
</evidence>
<keyword evidence="1" id="KW-0812">Transmembrane</keyword>
<reference evidence="2 4" key="1">
    <citation type="journal article" date="2018" name="PLoS Genet.">
        <title>Population sequencing reveals clonal diversity and ancestral inbreeding in the grapevine cultivar Chardonnay.</title>
        <authorList>
            <person name="Roach M.J."/>
            <person name="Johnson D.L."/>
            <person name="Bohlmann J."/>
            <person name="van Vuuren H.J."/>
            <person name="Jones S.J."/>
            <person name="Pretorius I.S."/>
            <person name="Schmidt S.A."/>
            <person name="Borneman A.R."/>
        </authorList>
    </citation>
    <scope>NUCLEOTIDE SEQUENCE [LARGE SCALE GENOMIC DNA]</scope>
    <source>
        <strain evidence="4">cv. Chardonnay</strain>
        <strain evidence="2">I10V1</strain>
        <tissue evidence="2">Leaf</tissue>
    </source>
</reference>
<feature type="transmembrane region" description="Helical" evidence="1">
    <location>
        <begin position="75"/>
        <end position="93"/>
    </location>
</feature>
<comment type="caution">
    <text evidence="2">The sequence shown here is derived from an EMBL/GenBank/DDBJ whole genome shotgun (WGS) entry which is preliminary data.</text>
</comment>
<evidence type="ECO:0000313" key="4">
    <source>
        <dbReference type="Proteomes" id="UP000288805"/>
    </source>
</evidence>
<gene>
    <name evidence="3" type="ORF">CK203_030712</name>
    <name evidence="2" type="ORF">CK203_081917</name>
</gene>
<dbReference type="PANTHER" id="PTHR36052:SF1">
    <property type="entry name" value="EXCITATORY AMINO ACID TRANSPORTER"/>
    <property type="match status" value="1"/>
</dbReference>
<keyword evidence="1" id="KW-0472">Membrane</keyword>
<proteinExistence type="predicted"/>
<keyword evidence="1" id="KW-1133">Transmembrane helix</keyword>